<dbReference type="EMBL" id="JADFTS010000007">
    <property type="protein sequence ID" value="KAF9597356.1"/>
    <property type="molecule type" value="Genomic_DNA"/>
</dbReference>
<evidence type="ECO:0000256" key="1">
    <source>
        <dbReference type="ARBA" id="ARBA00022574"/>
    </source>
</evidence>
<reference evidence="3 4" key="1">
    <citation type="submission" date="2020-10" db="EMBL/GenBank/DDBJ databases">
        <title>The Coptis chinensis genome and diversification of protoberbering-type alkaloids.</title>
        <authorList>
            <person name="Wang B."/>
            <person name="Shu S."/>
            <person name="Song C."/>
            <person name="Liu Y."/>
        </authorList>
    </citation>
    <scope>NUCLEOTIDE SEQUENCE [LARGE SCALE GENOMIC DNA]</scope>
    <source>
        <strain evidence="3">HL-2020</strain>
        <tissue evidence="3">Leaf</tissue>
    </source>
</reference>
<dbReference type="AlphaFoldDB" id="A0A835LS02"/>
<dbReference type="PANTHER" id="PTHR19857:SF21">
    <property type="entry name" value="ANAPHASE-PROMOTING COMPLEX SUBUNIT 4 WD40 DOMAIN-CONTAINING PROTEIN"/>
    <property type="match status" value="1"/>
</dbReference>
<dbReference type="InterPro" id="IPR015943">
    <property type="entry name" value="WD40/YVTN_repeat-like_dom_sf"/>
</dbReference>
<proteinExistence type="predicted"/>
<evidence type="ECO:0000256" key="2">
    <source>
        <dbReference type="ARBA" id="ARBA00022737"/>
    </source>
</evidence>
<evidence type="ECO:0000313" key="4">
    <source>
        <dbReference type="Proteomes" id="UP000631114"/>
    </source>
</evidence>
<dbReference type="Proteomes" id="UP000631114">
    <property type="component" value="Unassembled WGS sequence"/>
</dbReference>
<accession>A0A835LS02</accession>
<dbReference type="InterPro" id="IPR036322">
    <property type="entry name" value="WD40_repeat_dom_sf"/>
</dbReference>
<dbReference type="Gene3D" id="2.130.10.10">
    <property type="entry name" value="YVTN repeat-like/Quinoprotein amine dehydrogenase"/>
    <property type="match status" value="1"/>
</dbReference>
<protein>
    <submittedName>
        <fullName evidence="3">Uncharacterized protein</fullName>
    </submittedName>
</protein>
<dbReference type="SUPFAM" id="SSF50978">
    <property type="entry name" value="WD40 repeat-like"/>
    <property type="match status" value="1"/>
</dbReference>
<keyword evidence="1" id="KW-0853">WD repeat</keyword>
<keyword evidence="2" id="KW-0677">Repeat</keyword>
<dbReference type="PANTHER" id="PTHR19857">
    <property type="entry name" value="MITOCHONDRIAL DIVISION PROTEIN 1-RELATED"/>
    <property type="match status" value="1"/>
</dbReference>
<name>A0A835LS02_9MAGN</name>
<dbReference type="InterPro" id="IPR051179">
    <property type="entry name" value="WD_repeat_multifunction"/>
</dbReference>
<gene>
    <name evidence="3" type="ORF">IFM89_017259</name>
</gene>
<organism evidence="3 4">
    <name type="scientific">Coptis chinensis</name>
    <dbReference type="NCBI Taxonomy" id="261450"/>
    <lineage>
        <taxon>Eukaryota</taxon>
        <taxon>Viridiplantae</taxon>
        <taxon>Streptophyta</taxon>
        <taxon>Embryophyta</taxon>
        <taxon>Tracheophyta</taxon>
        <taxon>Spermatophyta</taxon>
        <taxon>Magnoliopsida</taxon>
        <taxon>Ranunculales</taxon>
        <taxon>Ranunculaceae</taxon>
        <taxon>Coptidoideae</taxon>
        <taxon>Coptis</taxon>
    </lineage>
</organism>
<evidence type="ECO:0000313" key="3">
    <source>
        <dbReference type="EMBL" id="KAF9597356.1"/>
    </source>
</evidence>
<dbReference type="OrthoDB" id="10260946at2759"/>
<keyword evidence="4" id="KW-1185">Reference proteome</keyword>
<sequence>MVNLFLLTTSGFMIRGLEVTTATVKTDLQYQIRNSAKQRKHREGISGLEFDSKGIYLASVTKSGCLAVHDFEALYCLSNGLSALEDESKHLIHLSTGQRLDVVRWNLANQDEVACTSMTSNEVRIFDIGYVSSDPIEVLRKRPTVTVNGCKVPRGLCDIAFSSSDKSRPYLAHGTQQQTDLASFPISKFWVEDLCIALRNYHDEINLRIELTPMFPLLLASDMYGVINLWDRRMSNFPCVELTSNTHSPLNSIQLSLENQIVFGAGKHGTIYAWDLRGGRTSVAFQNNKEVYHPPLSSVKLAPLLGKIRLLKEQSDIVTREICSIDLDPSASYQLAFHLDNGWSGVVDTRSSQVTHIHCPPPAWLNGVEGSFDYGLMRKPAWLPTCSIYAVGSTFDNGIHLLDFYPVPTSVCHVDFNEEMQEISTEITQNRFVPLSETVTACASHPLNGTIIAGTKTSSMLVISQKSCSENRDLITEGTREVGEKIKISSLV</sequence>
<comment type="caution">
    <text evidence="3">The sequence shown here is derived from an EMBL/GenBank/DDBJ whole genome shotgun (WGS) entry which is preliminary data.</text>
</comment>